<evidence type="ECO:0000313" key="5">
    <source>
        <dbReference type="EMBL" id="OGM28005.1"/>
    </source>
</evidence>
<dbReference type="Proteomes" id="UP000178851">
    <property type="component" value="Unassembled WGS sequence"/>
</dbReference>
<comment type="subunit">
    <text evidence="3">Heptamer of 7 subunits arranged in a ring. Interacts with the chaperonin GroEL.</text>
</comment>
<dbReference type="InterPro" id="IPR037124">
    <property type="entry name" value="Chaperonin_GroES_sf"/>
</dbReference>
<name>A0A1F7YN98_9BACT</name>
<dbReference type="PANTHER" id="PTHR10772:SF63">
    <property type="entry name" value="20 KDA CHAPERONIN, CHLOROPLASTIC"/>
    <property type="match status" value="1"/>
</dbReference>
<dbReference type="GO" id="GO:0044183">
    <property type="term" value="F:protein folding chaperone"/>
    <property type="evidence" value="ECO:0007669"/>
    <property type="project" value="InterPro"/>
</dbReference>
<dbReference type="GO" id="GO:0051087">
    <property type="term" value="F:protein-folding chaperone binding"/>
    <property type="evidence" value="ECO:0007669"/>
    <property type="project" value="TreeGrafter"/>
</dbReference>
<dbReference type="AlphaFoldDB" id="A0A1F7YN98"/>
<keyword evidence="3" id="KW-0963">Cytoplasm</keyword>
<dbReference type="PANTHER" id="PTHR10772">
    <property type="entry name" value="10 KDA HEAT SHOCK PROTEIN"/>
    <property type="match status" value="1"/>
</dbReference>
<keyword evidence="2 3" id="KW-0143">Chaperone</keyword>
<accession>A0A1F7YN98</accession>
<dbReference type="EMBL" id="MGGI01000001">
    <property type="protein sequence ID" value="OGM28005.1"/>
    <property type="molecule type" value="Genomic_DNA"/>
</dbReference>
<dbReference type="SMART" id="SM00883">
    <property type="entry name" value="Cpn10"/>
    <property type="match status" value="1"/>
</dbReference>
<dbReference type="Gene3D" id="2.30.33.40">
    <property type="entry name" value="GroES chaperonin"/>
    <property type="match status" value="1"/>
</dbReference>
<dbReference type="GO" id="GO:0046872">
    <property type="term" value="F:metal ion binding"/>
    <property type="evidence" value="ECO:0007669"/>
    <property type="project" value="TreeGrafter"/>
</dbReference>
<gene>
    <name evidence="3" type="primary">groES</name>
    <name evidence="3" type="synonym">groS</name>
    <name evidence="5" type="ORF">A2627_00485</name>
</gene>
<dbReference type="PRINTS" id="PR00297">
    <property type="entry name" value="CHAPERONIN10"/>
</dbReference>
<comment type="function">
    <text evidence="3 4">Together with the chaperonin GroEL, plays an essential role in assisting protein folding. The GroEL-GroES system forms a nano-cage that allows encapsulation of the non-native substrate proteins and provides a physical environment optimized to promote and accelerate protein folding. GroES binds to the apical surface of the GroEL ring, thereby capping the opening of the GroEL channel.</text>
</comment>
<comment type="subcellular location">
    <subcellularLocation>
        <location evidence="3">Cytoplasm</location>
    </subcellularLocation>
</comment>
<dbReference type="FunFam" id="2.30.33.40:FF:000001">
    <property type="entry name" value="10 kDa chaperonin"/>
    <property type="match status" value="1"/>
</dbReference>
<dbReference type="GO" id="GO:0051082">
    <property type="term" value="F:unfolded protein binding"/>
    <property type="evidence" value="ECO:0007669"/>
    <property type="project" value="TreeGrafter"/>
</dbReference>
<evidence type="ECO:0000313" key="6">
    <source>
        <dbReference type="Proteomes" id="UP000178851"/>
    </source>
</evidence>
<dbReference type="Pfam" id="PF00166">
    <property type="entry name" value="Cpn10"/>
    <property type="match status" value="1"/>
</dbReference>
<dbReference type="GO" id="GO:0005737">
    <property type="term" value="C:cytoplasm"/>
    <property type="evidence" value="ECO:0007669"/>
    <property type="project" value="UniProtKB-SubCell"/>
</dbReference>
<dbReference type="SUPFAM" id="SSF50129">
    <property type="entry name" value="GroES-like"/>
    <property type="match status" value="1"/>
</dbReference>
<proteinExistence type="inferred from homology"/>
<protein>
    <recommendedName>
        <fullName evidence="3">Co-chaperonin GroES</fullName>
    </recommendedName>
    <alternativeName>
        <fullName evidence="3">10 kDa chaperonin</fullName>
    </alternativeName>
    <alternativeName>
        <fullName evidence="3">Chaperonin-10</fullName>
        <shortName evidence="3">Cpn10</shortName>
    </alternativeName>
</protein>
<evidence type="ECO:0000256" key="3">
    <source>
        <dbReference type="HAMAP-Rule" id="MF_00580"/>
    </source>
</evidence>
<organism evidence="5 6">
    <name type="scientific">Candidatus Woesebacteria bacterium RIFCSPHIGHO2_01_FULL_39_28</name>
    <dbReference type="NCBI Taxonomy" id="1802496"/>
    <lineage>
        <taxon>Bacteria</taxon>
        <taxon>Candidatus Woeseibacteriota</taxon>
    </lineage>
</organism>
<reference evidence="5 6" key="1">
    <citation type="journal article" date="2016" name="Nat. Commun.">
        <title>Thousands of microbial genomes shed light on interconnected biogeochemical processes in an aquifer system.</title>
        <authorList>
            <person name="Anantharaman K."/>
            <person name="Brown C.T."/>
            <person name="Hug L.A."/>
            <person name="Sharon I."/>
            <person name="Castelle C.J."/>
            <person name="Probst A.J."/>
            <person name="Thomas B.C."/>
            <person name="Singh A."/>
            <person name="Wilkins M.J."/>
            <person name="Karaoz U."/>
            <person name="Brodie E.L."/>
            <person name="Williams K.H."/>
            <person name="Hubbard S.S."/>
            <person name="Banfield J.F."/>
        </authorList>
    </citation>
    <scope>NUCLEOTIDE SEQUENCE [LARGE SCALE GENOMIC DNA]</scope>
</reference>
<dbReference type="InterPro" id="IPR011032">
    <property type="entry name" value="GroES-like_sf"/>
</dbReference>
<evidence type="ECO:0000256" key="1">
    <source>
        <dbReference type="ARBA" id="ARBA00006975"/>
    </source>
</evidence>
<comment type="caution">
    <text evidence="5">The sequence shown here is derived from an EMBL/GenBank/DDBJ whole genome shotgun (WGS) entry which is preliminary data.</text>
</comment>
<dbReference type="GO" id="GO:0005524">
    <property type="term" value="F:ATP binding"/>
    <property type="evidence" value="ECO:0007669"/>
    <property type="project" value="InterPro"/>
</dbReference>
<sequence length="102" mass="11156">MNAKGVKLSLKPTSGYLLIEPVDAQTKTSSGIYLPDTVNEKPQKGKVIAVGDDEVTDSGIKRKSPVKVGDVVIYKKWGGSEVKIDNKEYLFAKFEDILAVEK</sequence>
<dbReference type="InterPro" id="IPR020818">
    <property type="entry name" value="Chaperonin_GroES"/>
</dbReference>
<dbReference type="CDD" id="cd00320">
    <property type="entry name" value="cpn10"/>
    <property type="match status" value="1"/>
</dbReference>
<comment type="similarity">
    <text evidence="1 3 4">Belongs to the GroES chaperonin family.</text>
</comment>
<evidence type="ECO:0000256" key="2">
    <source>
        <dbReference type="ARBA" id="ARBA00023186"/>
    </source>
</evidence>
<dbReference type="HAMAP" id="MF_00580">
    <property type="entry name" value="CH10"/>
    <property type="match status" value="1"/>
</dbReference>
<evidence type="ECO:0000256" key="4">
    <source>
        <dbReference type="RuleBase" id="RU000535"/>
    </source>
</evidence>